<evidence type="ECO:0000256" key="3">
    <source>
        <dbReference type="ARBA" id="ARBA00004922"/>
    </source>
</evidence>
<comment type="similarity">
    <text evidence="4">Belongs to the glycosyltransferase 49 family.</text>
</comment>
<keyword evidence="7" id="KW-0808">Transferase</keyword>
<evidence type="ECO:0000313" key="21">
    <source>
        <dbReference type="EMBL" id="CBY35918.1"/>
    </source>
</evidence>
<dbReference type="GO" id="GO:0015020">
    <property type="term" value="F:glucuronosyltransferase activity"/>
    <property type="evidence" value="ECO:0007669"/>
    <property type="project" value="InterPro"/>
</dbReference>
<evidence type="ECO:0000256" key="6">
    <source>
        <dbReference type="ARBA" id="ARBA00022676"/>
    </source>
</evidence>
<protein>
    <recommendedName>
        <fullName evidence="5">Beta-1,4-glucuronyltransferase 1</fullName>
    </recommendedName>
    <alternativeName>
        <fullName evidence="16">I-beta-1,3-N-acetylglucosaminyltransferase</fullName>
    </alternativeName>
    <alternativeName>
        <fullName evidence="19">N-acetyllactosaminide beta-1,3-N-acetylglucosaminyltransferase</fullName>
    </alternativeName>
    <alternativeName>
        <fullName evidence="17">Poly-N-acetyllactosamine extension enzyme</fullName>
    </alternativeName>
    <alternativeName>
        <fullName evidence="18">UDP-GlcNAc:betaGal beta-1,3-N-acetylglucosaminyltransferase 1</fullName>
    </alternativeName>
</protein>
<evidence type="ECO:0000256" key="7">
    <source>
        <dbReference type="ARBA" id="ARBA00022679"/>
    </source>
</evidence>
<evidence type="ECO:0000256" key="14">
    <source>
        <dbReference type="ARBA" id="ARBA00023180"/>
    </source>
</evidence>
<comment type="catalytic activity">
    <reaction evidence="20">
        <text>3-O-[beta-D-Xyl-(1-&gt;4)-Rib-ol-P-Rib-ol-P-3-beta-D-GalNAc-(1-&gt;3)-beta-D-GlcNAc-(1-&gt;4)-(O-6-P-alpha-D-Man)]-Thr-[protein] + UDP-alpha-D-glucuronate = 3-O-[beta-D-GlcA-(1-&gt;3)-beta-D-Xyl-(1-&gt;4)-Rib-ol-P-Rib-ol-P-3-beta-D-GalNAc-(1-&gt;3)-beta-D-GlcNAc-(1-&gt;4)-(O-6-P-alpha-D-Man)]-Thr-[protein] + UDP + H(+)</text>
        <dbReference type="Rhea" id="RHEA:46860"/>
        <dbReference type="Rhea" id="RHEA-COMP:15023"/>
        <dbReference type="Rhea" id="RHEA-COMP:17482"/>
        <dbReference type="ChEBI" id="CHEBI:15378"/>
        <dbReference type="ChEBI" id="CHEBI:58052"/>
        <dbReference type="ChEBI" id="CHEBI:58223"/>
        <dbReference type="ChEBI" id="CHEBI:142405"/>
        <dbReference type="ChEBI" id="CHEBI:177336"/>
    </reaction>
</comment>
<keyword evidence="8" id="KW-0812">Transmembrane</keyword>
<dbReference type="GO" id="GO:0000139">
    <property type="term" value="C:Golgi membrane"/>
    <property type="evidence" value="ECO:0007669"/>
    <property type="project" value="UniProtKB-SubCell"/>
</dbReference>
<keyword evidence="10" id="KW-0735">Signal-anchor</keyword>
<dbReference type="UniPathway" id="UPA00378"/>
<evidence type="ECO:0000256" key="19">
    <source>
        <dbReference type="ARBA" id="ARBA00033291"/>
    </source>
</evidence>
<evidence type="ECO:0000256" key="20">
    <source>
        <dbReference type="ARBA" id="ARBA00047852"/>
    </source>
</evidence>
<sequence>MHLLFWARRLFFLLKIDKILIKPRAAIILTLNLCHMEMSERWDGPMSVSLFAPGLDASFADDAIDGLRLCWPVLREFMTFHLVYPTDTPANMTNTGTFAYLSCKDITRRLMTQKSVMQTDEELAYNIQYPHNLLRNIAREGALTEFDLVVDAGMTPSDNLRPLFIEFARINGLFSKVGDEKETQNIAYVLPTYEVRSEVRLPYTKKELQGLVNDKNARILMQETCWFCQKATDYDRWIAESAQTDFGVSYPVPFTKTWMPFFISRRKTTPKFDENFYYYGYDRLMQICEMKISSFSFQVLSQGFLVSRGYKVKASLSAEEKRVRDDWKEFKANFAKALEKHGHTDEAYQQC</sequence>
<reference evidence="21" key="1">
    <citation type="journal article" date="2010" name="Science">
        <title>Plasticity of animal genome architecture unmasked by rapid evolution of a pelagic tunicate.</title>
        <authorList>
            <person name="Denoeud F."/>
            <person name="Henriet S."/>
            <person name="Mungpakdee S."/>
            <person name="Aury J.M."/>
            <person name="Da Silva C."/>
            <person name="Brinkmann H."/>
            <person name="Mikhaleva J."/>
            <person name="Olsen L.C."/>
            <person name="Jubin C."/>
            <person name="Canestro C."/>
            <person name="Bouquet J.M."/>
            <person name="Danks G."/>
            <person name="Poulain J."/>
            <person name="Campsteijn C."/>
            <person name="Adamski M."/>
            <person name="Cross I."/>
            <person name="Yadetie F."/>
            <person name="Muffato M."/>
            <person name="Louis A."/>
            <person name="Butcher S."/>
            <person name="Tsagkogeorga G."/>
            <person name="Konrad A."/>
            <person name="Singh S."/>
            <person name="Jensen M.F."/>
            <person name="Cong E.H."/>
            <person name="Eikeseth-Otteraa H."/>
            <person name="Noel B."/>
            <person name="Anthouard V."/>
            <person name="Porcel B.M."/>
            <person name="Kachouri-Lafond R."/>
            <person name="Nishino A."/>
            <person name="Ugolini M."/>
            <person name="Chourrout P."/>
            <person name="Nishida H."/>
            <person name="Aasland R."/>
            <person name="Huzurbazar S."/>
            <person name="Westhof E."/>
            <person name="Delsuc F."/>
            <person name="Lehrach H."/>
            <person name="Reinhardt R."/>
            <person name="Weissenbach J."/>
            <person name="Roy S.W."/>
            <person name="Artiguenave F."/>
            <person name="Postlethwait J.H."/>
            <person name="Manak J.R."/>
            <person name="Thompson E.M."/>
            <person name="Jaillon O."/>
            <person name="Du Pasquier L."/>
            <person name="Boudinot P."/>
            <person name="Liberles D.A."/>
            <person name="Volff J.N."/>
            <person name="Philippe H."/>
            <person name="Lenhard B."/>
            <person name="Roest Crollius H."/>
            <person name="Wincker P."/>
            <person name="Chourrout D."/>
        </authorList>
    </citation>
    <scope>NUCLEOTIDE SEQUENCE [LARGE SCALE GENOMIC DNA]</scope>
</reference>
<evidence type="ECO:0000256" key="5">
    <source>
        <dbReference type="ARBA" id="ARBA00017962"/>
    </source>
</evidence>
<evidence type="ECO:0000256" key="1">
    <source>
        <dbReference type="ARBA" id="ARBA00001936"/>
    </source>
</evidence>
<keyword evidence="11" id="KW-1133">Transmembrane helix</keyword>
<keyword evidence="14" id="KW-0325">Glycoprotein</keyword>
<comment type="cofactor">
    <cofactor evidence="1">
        <name>Mn(2+)</name>
        <dbReference type="ChEBI" id="CHEBI:29035"/>
    </cofactor>
</comment>
<dbReference type="PANTHER" id="PTHR46420:SF1">
    <property type="entry name" value="BETA-1,4-GLUCURONYLTRANSFERASE 1"/>
    <property type="match status" value="1"/>
</dbReference>
<comment type="pathway">
    <text evidence="3">Protein modification; protein glycosylation.</text>
</comment>
<comment type="subcellular location">
    <subcellularLocation>
        <location evidence="2">Golgi apparatus membrane</location>
        <topology evidence="2">Single-pass type II membrane protein</topology>
    </subcellularLocation>
</comment>
<keyword evidence="13" id="KW-0472">Membrane</keyword>
<gene>
    <name evidence="21" type="ORF">GSOID_T00028392001</name>
</gene>
<dbReference type="Proteomes" id="UP000011014">
    <property type="component" value="Unassembled WGS sequence"/>
</dbReference>
<dbReference type="GO" id="GO:0046872">
    <property type="term" value="F:metal ion binding"/>
    <property type="evidence" value="ECO:0007669"/>
    <property type="project" value="UniProtKB-KW"/>
</dbReference>
<evidence type="ECO:0000256" key="11">
    <source>
        <dbReference type="ARBA" id="ARBA00022989"/>
    </source>
</evidence>
<dbReference type="AlphaFoldDB" id="E4YKA7"/>
<keyword evidence="15" id="KW-0464">Manganese</keyword>
<accession>E4YKA7</accession>
<dbReference type="EMBL" id="FN654696">
    <property type="protein sequence ID" value="CBY35918.1"/>
    <property type="molecule type" value="Genomic_DNA"/>
</dbReference>
<dbReference type="GO" id="GO:0035269">
    <property type="term" value="P:protein O-linked glycosylation via mannose"/>
    <property type="evidence" value="ECO:0007669"/>
    <property type="project" value="TreeGrafter"/>
</dbReference>
<evidence type="ECO:0000256" key="15">
    <source>
        <dbReference type="ARBA" id="ARBA00023211"/>
    </source>
</evidence>
<dbReference type="PANTHER" id="PTHR46420">
    <property type="entry name" value="BETA-1,4-GLUCURONYLTRANSFERASE 1"/>
    <property type="match status" value="1"/>
</dbReference>
<evidence type="ECO:0000256" key="16">
    <source>
        <dbReference type="ARBA" id="ARBA00030723"/>
    </source>
</evidence>
<keyword evidence="9" id="KW-0479">Metal-binding</keyword>
<evidence type="ECO:0000256" key="9">
    <source>
        <dbReference type="ARBA" id="ARBA00022723"/>
    </source>
</evidence>
<keyword evidence="6" id="KW-0328">Glycosyltransferase</keyword>
<evidence type="ECO:0000256" key="2">
    <source>
        <dbReference type="ARBA" id="ARBA00004323"/>
    </source>
</evidence>
<proteinExistence type="inferred from homology"/>
<evidence type="ECO:0000256" key="12">
    <source>
        <dbReference type="ARBA" id="ARBA00023034"/>
    </source>
</evidence>
<keyword evidence="12" id="KW-0333">Golgi apparatus</keyword>
<evidence type="ECO:0000256" key="17">
    <source>
        <dbReference type="ARBA" id="ARBA00032175"/>
    </source>
</evidence>
<name>E4YKA7_OIKDI</name>
<dbReference type="InterPro" id="IPR043189">
    <property type="entry name" value="B4GAT1"/>
</dbReference>
<organism evidence="21">
    <name type="scientific">Oikopleura dioica</name>
    <name type="common">Tunicate</name>
    <dbReference type="NCBI Taxonomy" id="34765"/>
    <lineage>
        <taxon>Eukaryota</taxon>
        <taxon>Metazoa</taxon>
        <taxon>Chordata</taxon>
        <taxon>Tunicata</taxon>
        <taxon>Appendicularia</taxon>
        <taxon>Copelata</taxon>
        <taxon>Oikopleuridae</taxon>
        <taxon>Oikopleura</taxon>
    </lineage>
</organism>
<evidence type="ECO:0000256" key="8">
    <source>
        <dbReference type="ARBA" id="ARBA00022692"/>
    </source>
</evidence>
<evidence type="ECO:0000256" key="18">
    <source>
        <dbReference type="ARBA" id="ARBA00032181"/>
    </source>
</evidence>
<evidence type="ECO:0000256" key="13">
    <source>
        <dbReference type="ARBA" id="ARBA00023136"/>
    </source>
</evidence>
<evidence type="ECO:0000256" key="4">
    <source>
        <dbReference type="ARBA" id="ARBA00008539"/>
    </source>
</evidence>
<dbReference type="Pfam" id="PF13896">
    <property type="entry name" value="Glyco_transf_49"/>
    <property type="match status" value="1"/>
</dbReference>
<evidence type="ECO:0000256" key="10">
    <source>
        <dbReference type="ARBA" id="ARBA00022968"/>
    </source>
</evidence>